<dbReference type="EMBL" id="FOSL01000004">
    <property type="protein sequence ID" value="SFK29358.1"/>
    <property type="molecule type" value="Genomic_DNA"/>
</dbReference>
<gene>
    <name evidence="2" type="ORF">SAMN04488498_104335</name>
</gene>
<accession>A0A1I3YBW9</accession>
<reference evidence="2 3" key="1">
    <citation type="submission" date="2016-10" db="EMBL/GenBank/DDBJ databases">
        <authorList>
            <person name="Varghese N."/>
            <person name="Submissions S."/>
        </authorList>
    </citation>
    <scope>NUCLEOTIDE SEQUENCE [LARGE SCALE GENOMIC DNA]</scope>
    <source>
        <strain evidence="2 3">DSM 21822</strain>
    </source>
</reference>
<organism evidence="2 3">
    <name type="scientific">Neomesorhizobium albiziae</name>
    <dbReference type="NCBI Taxonomy" id="335020"/>
    <lineage>
        <taxon>Bacteria</taxon>
        <taxon>Pseudomonadati</taxon>
        <taxon>Pseudomonadota</taxon>
        <taxon>Alphaproteobacteria</taxon>
        <taxon>Hyphomicrobiales</taxon>
        <taxon>Phyllobacteriaceae</taxon>
        <taxon>Neomesorhizobium</taxon>
    </lineage>
</organism>
<dbReference type="OrthoDB" id="378644at2"/>
<dbReference type="InterPro" id="IPR009826">
    <property type="entry name" value="DNA_circ_N"/>
</dbReference>
<dbReference type="Pfam" id="PF07157">
    <property type="entry name" value="DNA_circ_N"/>
    <property type="match status" value="1"/>
</dbReference>
<proteinExistence type="predicted"/>
<name>A0A1I3YBW9_9HYPH</name>
<evidence type="ECO:0000313" key="2">
    <source>
        <dbReference type="EMBL" id="SFK29358.1"/>
    </source>
</evidence>
<dbReference type="AlphaFoldDB" id="A0A1I3YBW9"/>
<dbReference type="Proteomes" id="UP000323300">
    <property type="component" value="Unassembled WGS sequence"/>
</dbReference>
<evidence type="ECO:0000313" key="3">
    <source>
        <dbReference type="Proteomes" id="UP000323300"/>
    </source>
</evidence>
<evidence type="ECO:0000259" key="1">
    <source>
        <dbReference type="Pfam" id="PF07157"/>
    </source>
</evidence>
<keyword evidence="3" id="KW-1185">Reference proteome</keyword>
<dbReference type="RefSeq" id="WP_149759999.1">
    <property type="nucleotide sequence ID" value="NZ_BSPE01000007.1"/>
</dbReference>
<feature type="domain" description="DNA circulation N-terminal" evidence="1">
    <location>
        <begin position="10"/>
        <end position="90"/>
    </location>
</feature>
<protein>
    <submittedName>
        <fullName evidence="2">DNA circularisation protein N-terminus</fullName>
    </submittedName>
</protein>
<sequence length="154" mass="16152">MSRDWLAAFRPASFRGSSFKVDVEGAAGARRLSISPIAYSESSVIEDMGRDPRLFEITAYVAGDVADAQALALAAVLDRKGAGLLVLPMLKPLSARVSEWRLSRNRQLAGHVAFDIVFIEAGLGSVPSFQGGVGFIADIAAAGVGILSRAFGGN</sequence>